<evidence type="ECO:0000313" key="9">
    <source>
        <dbReference type="Proteomes" id="UP000799302"/>
    </source>
</evidence>
<keyword evidence="2 5" id="KW-0645">Protease</keyword>
<keyword evidence="3 5" id="KW-0378">Hydrolase</keyword>
<dbReference type="SUPFAM" id="SSF52743">
    <property type="entry name" value="Subtilisin-like"/>
    <property type="match status" value="1"/>
</dbReference>
<dbReference type="PROSITE" id="PS00138">
    <property type="entry name" value="SUBTILASE_SER"/>
    <property type="match status" value="1"/>
</dbReference>
<dbReference type="GO" id="GO:0006508">
    <property type="term" value="P:proteolysis"/>
    <property type="evidence" value="ECO:0007669"/>
    <property type="project" value="UniProtKB-KW"/>
</dbReference>
<dbReference type="InterPro" id="IPR023828">
    <property type="entry name" value="Peptidase_S8_Ser-AS"/>
</dbReference>
<comment type="similarity">
    <text evidence="1 5 6">Belongs to the peptidase S8 family.</text>
</comment>
<dbReference type="PROSITE" id="PS00136">
    <property type="entry name" value="SUBTILASE_ASP"/>
    <property type="match status" value="1"/>
</dbReference>
<evidence type="ECO:0000256" key="1">
    <source>
        <dbReference type="ARBA" id="ARBA00011073"/>
    </source>
</evidence>
<dbReference type="InterPro" id="IPR022398">
    <property type="entry name" value="Peptidase_S8_His-AS"/>
</dbReference>
<dbReference type="AlphaFoldDB" id="A0A6A6UC11"/>
<feature type="active site" description="Charge relay system" evidence="5">
    <location>
        <position position="41"/>
    </location>
</feature>
<organism evidence="8 9">
    <name type="scientific">Microthyrium microscopicum</name>
    <dbReference type="NCBI Taxonomy" id="703497"/>
    <lineage>
        <taxon>Eukaryota</taxon>
        <taxon>Fungi</taxon>
        <taxon>Dikarya</taxon>
        <taxon>Ascomycota</taxon>
        <taxon>Pezizomycotina</taxon>
        <taxon>Dothideomycetes</taxon>
        <taxon>Dothideomycetes incertae sedis</taxon>
        <taxon>Microthyriales</taxon>
        <taxon>Microthyriaceae</taxon>
        <taxon>Microthyrium</taxon>
    </lineage>
</organism>
<name>A0A6A6UC11_9PEZI</name>
<gene>
    <name evidence="8" type="ORF">BT63DRAFT_373092</name>
</gene>
<protein>
    <submittedName>
        <fullName evidence="8">Subtilisin-like protein</fullName>
    </submittedName>
</protein>
<dbReference type="InterPro" id="IPR000209">
    <property type="entry name" value="Peptidase_S8/S53_dom"/>
</dbReference>
<sequence>MPDRGWNANRISHRNFTRGYNAGPWVRDRHLGKGATVYVLDTGVNLKNPGFKGSPISFGHNFVGSRGAGKTNDNDNHGHGTMCAGVIAGDRHGLSPEAAMVAVKIANDLNRSACDDVVAGIEWVLQQPGDNGMKVISMSHYGFTGLPDVSTAVGKAVDRGLHFVVCAGNDGRDSCRVQPSNARGVISVGRTQDAGGREMESTNIGKCITVFAPGTRVPTLSAKNIDPNYKYFSWGTSVAAPQVAALIANRLSAVGTQKPAQIRSWLQETATKDQIEGNLQGAPNLIAYNGIGS</sequence>
<dbReference type="PRINTS" id="PR00723">
    <property type="entry name" value="SUBTILISIN"/>
</dbReference>
<dbReference type="OrthoDB" id="3946663at2759"/>
<keyword evidence="4 5" id="KW-0720">Serine protease</keyword>
<proteinExistence type="inferred from homology"/>
<dbReference type="Pfam" id="PF00082">
    <property type="entry name" value="Peptidase_S8"/>
    <property type="match status" value="1"/>
</dbReference>
<feature type="active site" description="Charge relay system" evidence="5">
    <location>
        <position position="237"/>
    </location>
</feature>
<reference evidence="8" key="1">
    <citation type="journal article" date="2020" name="Stud. Mycol.">
        <title>101 Dothideomycetes genomes: a test case for predicting lifestyles and emergence of pathogens.</title>
        <authorList>
            <person name="Haridas S."/>
            <person name="Albert R."/>
            <person name="Binder M."/>
            <person name="Bloem J."/>
            <person name="Labutti K."/>
            <person name="Salamov A."/>
            <person name="Andreopoulos B."/>
            <person name="Baker S."/>
            <person name="Barry K."/>
            <person name="Bills G."/>
            <person name="Bluhm B."/>
            <person name="Cannon C."/>
            <person name="Castanera R."/>
            <person name="Culley D."/>
            <person name="Daum C."/>
            <person name="Ezra D."/>
            <person name="Gonzalez J."/>
            <person name="Henrissat B."/>
            <person name="Kuo A."/>
            <person name="Liang C."/>
            <person name="Lipzen A."/>
            <person name="Lutzoni F."/>
            <person name="Magnuson J."/>
            <person name="Mondo S."/>
            <person name="Nolan M."/>
            <person name="Ohm R."/>
            <person name="Pangilinan J."/>
            <person name="Park H.-J."/>
            <person name="Ramirez L."/>
            <person name="Alfaro M."/>
            <person name="Sun H."/>
            <person name="Tritt A."/>
            <person name="Yoshinaga Y."/>
            <person name="Zwiers L.-H."/>
            <person name="Turgeon B."/>
            <person name="Goodwin S."/>
            <person name="Spatafora J."/>
            <person name="Crous P."/>
            <person name="Grigoriev I."/>
        </authorList>
    </citation>
    <scope>NUCLEOTIDE SEQUENCE</scope>
    <source>
        <strain evidence="8">CBS 115976</strain>
    </source>
</reference>
<dbReference type="EMBL" id="MU004235">
    <property type="protein sequence ID" value="KAF2669672.1"/>
    <property type="molecule type" value="Genomic_DNA"/>
</dbReference>
<evidence type="ECO:0000259" key="7">
    <source>
        <dbReference type="Pfam" id="PF00082"/>
    </source>
</evidence>
<feature type="active site" description="Charge relay system" evidence="5">
    <location>
        <position position="79"/>
    </location>
</feature>
<dbReference type="InterPro" id="IPR036852">
    <property type="entry name" value="Peptidase_S8/S53_dom_sf"/>
</dbReference>
<evidence type="ECO:0000256" key="3">
    <source>
        <dbReference type="ARBA" id="ARBA00022801"/>
    </source>
</evidence>
<dbReference type="InterPro" id="IPR050131">
    <property type="entry name" value="Peptidase_S8_subtilisin-like"/>
</dbReference>
<dbReference type="InterPro" id="IPR015500">
    <property type="entry name" value="Peptidase_S8_subtilisin-rel"/>
</dbReference>
<dbReference type="PROSITE" id="PS00137">
    <property type="entry name" value="SUBTILASE_HIS"/>
    <property type="match status" value="1"/>
</dbReference>
<dbReference type="Proteomes" id="UP000799302">
    <property type="component" value="Unassembled WGS sequence"/>
</dbReference>
<dbReference type="PANTHER" id="PTHR43806">
    <property type="entry name" value="PEPTIDASE S8"/>
    <property type="match status" value="1"/>
</dbReference>
<evidence type="ECO:0000256" key="2">
    <source>
        <dbReference type="ARBA" id="ARBA00022670"/>
    </source>
</evidence>
<evidence type="ECO:0000256" key="5">
    <source>
        <dbReference type="PROSITE-ProRule" id="PRU01240"/>
    </source>
</evidence>
<dbReference type="PROSITE" id="PS51892">
    <property type="entry name" value="SUBTILASE"/>
    <property type="match status" value="1"/>
</dbReference>
<dbReference type="InterPro" id="IPR023827">
    <property type="entry name" value="Peptidase_S8_Asp-AS"/>
</dbReference>
<keyword evidence="9" id="KW-1185">Reference proteome</keyword>
<accession>A0A6A6UC11</accession>
<evidence type="ECO:0000313" key="8">
    <source>
        <dbReference type="EMBL" id="KAF2669672.1"/>
    </source>
</evidence>
<dbReference type="Gene3D" id="3.40.50.200">
    <property type="entry name" value="Peptidase S8/S53 domain"/>
    <property type="match status" value="1"/>
</dbReference>
<evidence type="ECO:0000256" key="4">
    <source>
        <dbReference type="ARBA" id="ARBA00022825"/>
    </source>
</evidence>
<feature type="domain" description="Peptidase S8/S53" evidence="7">
    <location>
        <begin position="32"/>
        <end position="280"/>
    </location>
</feature>
<evidence type="ECO:0000256" key="6">
    <source>
        <dbReference type="RuleBase" id="RU003355"/>
    </source>
</evidence>
<dbReference type="PANTHER" id="PTHR43806:SF66">
    <property type="entry name" value="SERIN ENDOPEPTIDASE"/>
    <property type="match status" value="1"/>
</dbReference>
<dbReference type="GO" id="GO:0004252">
    <property type="term" value="F:serine-type endopeptidase activity"/>
    <property type="evidence" value="ECO:0007669"/>
    <property type="project" value="UniProtKB-UniRule"/>
</dbReference>